<gene>
    <name evidence="3" type="ORF">DLAC_09081</name>
</gene>
<sequence>MRFDTAPSEFLNITLKSGFTGEVSFFGSTSTYKDYKVTILSGFSLGELMLLISVNGNQISIGLITCEGLITTNLKVLGFENEFQDGSNTLYVPLNTTLSKTMLVSTQYTSGLYTFQASVDIFGLEDTNNYLGGGISPVTNYNSIDPIDTLTSSFTGINWNRFSATKINYNGKYYIVPFQPVQGLPSSTLYITQFPIKYGYLSYNYIETSYLQYNSSVATTIHLDNLAKPFYPNISLINPTTTTFQLDSQVPFKVLVGTLPYKNYIQGTKGVLSTLYNREFPLYPYGMISGSCSSYMFGVTFLLPYYSNTMLKYSLRIDQFSIDYIYSALTLDNVAPILNSIKYSEALYPLYYISINASDALSGISRIDIGEISMTSKHLTSGTIFNGLFESTFYPHQLNYTSQYTITIFDNAQNFYKLDYDYYFGMQIEYIQTPILRKISSPYSITSLNWDKPELAKPGIKRTLSITLSSFSRTSPQLKVNIPNYESTFIYMTFNQSTGLYKADYYLPYGLYTQNIDYQLIVHPYTFGVSSLYSLFGESALLSVTNSNPLGADQFPPVIVSYTPSGSPITLTSGLNNVSVEITIQDGINGFESGNITFSSDLDPQGFSFKFDSSTMVSSGVYRFKMPMNVVSNYCSPQVYDIKSIFLSDKMGYISQHPAPDMNYLNPWYIMNSKGFKSQFSVLCPTGSIPDPNPPKLKNLVMTLPSTNINICGFESERTITLEVTVGDSESGILEKNSPYIYFEGLNDIIGYQSVFLATDINGDKTFLLQC</sequence>
<organism evidence="3 4">
    <name type="scientific">Tieghemostelium lacteum</name>
    <name type="common">Slime mold</name>
    <name type="synonym">Dictyostelium lacteum</name>
    <dbReference type="NCBI Taxonomy" id="361077"/>
    <lineage>
        <taxon>Eukaryota</taxon>
        <taxon>Amoebozoa</taxon>
        <taxon>Evosea</taxon>
        <taxon>Eumycetozoa</taxon>
        <taxon>Dictyostelia</taxon>
        <taxon>Dictyosteliales</taxon>
        <taxon>Raperosteliaceae</taxon>
        <taxon>Tieghemostelium</taxon>
    </lineage>
</organism>
<dbReference type="InParanoid" id="A0A151Z934"/>
<dbReference type="Proteomes" id="UP000076078">
    <property type="component" value="Unassembled WGS sequence"/>
</dbReference>
<dbReference type="InterPro" id="IPR055463">
    <property type="entry name" value="DUF7035"/>
</dbReference>
<dbReference type="Pfam" id="PF23034">
    <property type="entry name" value="DUF7035"/>
    <property type="match status" value="1"/>
</dbReference>
<accession>A0A151Z934</accession>
<evidence type="ECO:0000313" key="4">
    <source>
        <dbReference type="Proteomes" id="UP000076078"/>
    </source>
</evidence>
<feature type="domain" description="DUF7743" evidence="2">
    <location>
        <begin position="330"/>
        <end position="443"/>
    </location>
</feature>
<dbReference type="PANTHER" id="PTHR31378:SF5">
    <property type="entry name" value="EGF-LIKE DOMAIN-CONTAINING PROTEIN"/>
    <property type="match status" value="1"/>
</dbReference>
<comment type="caution">
    <text evidence="3">The sequence shown here is derived from an EMBL/GenBank/DDBJ whole genome shotgun (WGS) entry which is preliminary data.</text>
</comment>
<reference evidence="3 4" key="1">
    <citation type="submission" date="2015-12" db="EMBL/GenBank/DDBJ databases">
        <title>Dictyostelia acquired genes for synthesis and detection of signals that induce cell-type specialization by lateral gene transfer from prokaryotes.</title>
        <authorList>
            <person name="Gloeckner G."/>
            <person name="Schaap P."/>
        </authorList>
    </citation>
    <scope>NUCLEOTIDE SEQUENCE [LARGE SCALE GENOMIC DNA]</scope>
    <source>
        <strain evidence="3 4">TK</strain>
    </source>
</reference>
<evidence type="ECO:0000313" key="3">
    <source>
        <dbReference type="EMBL" id="KYQ90458.1"/>
    </source>
</evidence>
<protein>
    <submittedName>
        <fullName evidence="3">Uncharacterized protein</fullName>
    </submittedName>
</protein>
<dbReference type="Pfam" id="PF24893">
    <property type="entry name" value="DUF7743"/>
    <property type="match status" value="1"/>
</dbReference>
<keyword evidence="4" id="KW-1185">Reference proteome</keyword>
<feature type="domain" description="DUF7035" evidence="1">
    <location>
        <begin position="552"/>
        <end position="685"/>
    </location>
</feature>
<name>A0A151Z934_TIELA</name>
<evidence type="ECO:0000259" key="2">
    <source>
        <dbReference type="Pfam" id="PF24893"/>
    </source>
</evidence>
<proteinExistence type="predicted"/>
<dbReference type="InterPro" id="IPR056645">
    <property type="entry name" value="DUF7743"/>
</dbReference>
<dbReference type="PANTHER" id="PTHR31378">
    <property type="entry name" value="EGF-LIKE DOMAIN-CONTAINING PROTEIN-RELATED-RELATED"/>
    <property type="match status" value="1"/>
</dbReference>
<dbReference type="AlphaFoldDB" id="A0A151Z934"/>
<dbReference type="EMBL" id="LODT01000037">
    <property type="protein sequence ID" value="KYQ90458.1"/>
    <property type="molecule type" value="Genomic_DNA"/>
</dbReference>
<evidence type="ECO:0000259" key="1">
    <source>
        <dbReference type="Pfam" id="PF23034"/>
    </source>
</evidence>